<comment type="caution">
    <text evidence="8">The sequence shown here is derived from an EMBL/GenBank/DDBJ whole genome shotgun (WGS) entry which is preliminary data.</text>
</comment>
<feature type="domain" description="Sulfatase N-terminal" evidence="7">
    <location>
        <begin position="22"/>
        <end position="327"/>
    </location>
</feature>
<dbReference type="SUPFAM" id="SSF53649">
    <property type="entry name" value="Alkaline phosphatase-like"/>
    <property type="match status" value="1"/>
</dbReference>
<dbReference type="GO" id="GO:0008484">
    <property type="term" value="F:sulfuric ester hydrolase activity"/>
    <property type="evidence" value="ECO:0007669"/>
    <property type="project" value="InterPro"/>
</dbReference>
<keyword evidence="6" id="KW-0732">Signal</keyword>
<keyword evidence="5" id="KW-0325">Glycoprotein</keyword>
<dbReference type="PANTHER" id="PTHR10342:SF274">
    <property type="entry name" value="ARYLSULFATASE B"/>
    <property type="match status" value="1"/>
</dbReference>
<feature type="chain" id="PRO_5037947111" evidence="6">
    <location>
        <begin position="18"/>
        <end position="457"/>
    </location>
</feature>
<dbReference type="RefSeq" id="WP_200349599.1">
    <property type="nucleotide sequence ID" value="NZ_BAABHZ010000010.1"/>
</dbReference>
<dbReference type="GO" id="GO:0046872">
    <property type="term" value="F:metal ion binding"/>
    <property type="evidence" value="ECO:0007669"/>
    <property type="project" value="UniProtKB-KW"/>
</dbReference>
<proteinExistence type="inferred from homology"/>
<evidence type="ECO:0000256" key="1">
    <source>
        <dbReference type="ARBA" id="ARBA00008779"/>
    </source>
</evidence>
<dbReference type="PROSITE" id="PS00523">
    <property type="entry name" value="SULFATASE_1"/>
    <property type="match status" value="1"/>
</dbReference>
<gene>
    <name evidence="8" type="ORF">JIN84_03395</name>
</gene>
<dbReference type="InterPro" id="IPR017850">
    <property type="entry name" value="Alkaline_phosphatase_core_sf"/>
</dbReference>
<evidence type="ECO:0000256" key="6">
    <source>
        <dbReference type="SAM" id="SignalP"/>
    </source>
</evidence>
<dbReference type="InterPro" id="IPR000917">
    <property type="entry name" value="Sulfatase_N"/>
</dbReference>
<dbReference type="Gene3D" id="3.30.1120.10">
    <property type="match status" value="1"/>
</dbReference>
<comment type="similarity">
    <text evidence="1">Belongs to the sulfatase family.</text>
</comment>
<accession>A0A934V647</accession>
<feature type="signal peptide" evidence="6">
    <location>
        <begin position="1"/>
        <end position="17"/>
    </location>
</feature>
<keyword evidence="2" id="KW-0479">Metal-binding</keyword>
<evidence type="ECO:0000256" key="3">
    <source>
        <dbReference type="ARBA" id="ARBA00022801"/>
    </source>
</evidence>
<evidence type="ECO:0000256" key="4">
    <source>
        <dbReference type="ARBA" id="ARBA00022837"/>
    </source>
</evidence>
<dbReference type="PANTHER" id="PTHR10342">
    <property type="entry name" value="ARYLSULFATASE"/>
    <property type="match status" value="1"/>
</dbReference>
<dbReference type="CDD" id="cd16029">
    <property type="entry name" value="4-S"/>
    <property type="match status" value="1"/>
</dbReference>
<evidence type="ECO:0000256" key="2">
    <source>
        <dbReference type="ARBA" id="ARBA00022723"/>
    </source>
</evidence>
<dbReference type="InterPro" id="IPR047115">
    <property type="entry name" value="ARSB"/>
</dbReference>
<dbReference type="Gene3D" id="3.40.720.10">
    <property type="entry name" value="Alkaline Phosphatase, subunit A"/>
    <property type="match status" value="1"/>
</dbReference>
<evidence type="ECO:0000256" key="5">
    <source>
        <dbReference type="ARBA" id="ARBA00023180"/>
    </source>
</evidence>
<keyword evidence="9" id="KW-1185">Reference proteome</keyword>
<protein>
    <submittedName>
        <fullName evidence="8">Arylsulfatase</fullName>
    </submittedName>
</protein>
<keyword evidence="3" id="KW-0378">Hydrolase</keyword>
<reference evidence="8" key="1">
    <citation type="submission" date="2021-01" db="EMBL/GenBank/DDBJ databases">
        <title>Modified the classification status of verrucomicrobia.</title>
        <authorList>
            <person name="Feng X."/>
        </authorList>
    </citation>
    <scope>NUCLEOTIDE SEQUENCE</scope>
    <source>
        <strain evidence="8">JCM 18052</strain>
    </source>
</reference>
<evidence type="ECO:0000313" key="9">
    <source>
        <dbReference type="Proteomes" id="UP000600139"/>
    </source>
</evidence>
<dbReference type="EMBL" id="JAENIK010000004">
    <property type="protein sequence ID" value="MBK1814642.1"/>
    <property type="molecule type" value="Genomic_DNA"/>
</dbReference>
<sequence length="457" mass="50307">MKFRILVSFLFSLPLFAEPVKPNIIYLLADDLGGNDVGWRNPEIKTANLDKLANSGAKLDQYYVQPVCSPTRGALMTGRYPFRYGFQTGVVRPWAQYGLPLEEQILPQGLKKAGYETAITGKWHLGHFKPPYLPTNRGFDHQYGHYNGALDYFTHVRDDGFDWHKDDKENHDEGYSTELVGKEAARLVRERDKSKPLFLYVPFNGVHSPHQVPDRYLTLYPNLTGNRKIYAAMITALDDAVGEIVKAIDDEKLRENTLIIFSSDNGGPNPKKLSDNGRLRAGKGSVYDGGVKVAAFATWPAKIKAGSSISTPLHVADWYPTLLKLTGSGNEQKLPVDGRDILPVLTEGGTIADREILINTNPKGGAIRIGDWKLVVNGGARIAEDEAGKAEGKAGDTKIELFNLATDVSEKTDVSAANPDKVKQLRERYDALAAQAVAPKSEAKPAGFKSPAVWGQF</sequence>
<dbReference type="Proteomes" id="UP000600139">
    <property type="component" value="Unassembled WGS sequence"/>
</dbReference>
<dbReference type="Pfam" id="PF00884">
    <property type="entry name" value="Sulfatase"/>
    <property type="match status" value="1"/>
</dbReference>
<name>A0A934V647_9BACT</name>
<evidence type="ECO:0000259" key="7">
    <source>
        <dbReference type="Pfam" id="PF00884"/>
    </source>
</evidence>
<organism evidence="8 9">
    <name type="scientific">Luteolibacter yonseiensis</name>
    <dbReference type="NCBI Taxonomy" id="1144680"/>
    <lineage>
        <taxon>Bacteria</taxon>
        <taxon>Pseudomonadati</taxon>
        <taxon>Verrucomicrobiota</taxon>
        <taxon>Verrucomicrobiia</taxon>
        <taxon>Verrucomicrobiales</taxon>
        <taxon>Verrucomicrobiaceae</taxon>
        <taxon>Luteolibacter</taxon>
    </lineage>
</organism>
<evidence type="ECO:0000313" key="8">
    <source>
        <dbReference type="EMBL" id="MBK1814642.1"/>
    </source>
</evidence>
<dbReference type="InterPro" id="IPR024607">
    <property type="entry name" value="Sulfatase_CS"/>
</dbReference>
<dbReference type="AlphaFoldDB" id="A0A934V647"/>
<keyword evidence="4" id="KW-0106">Calcium</keyword>